<sequence length="247" mass="26819">MENLRDIPGITLIALDVTDIVSIRSARDQVAAVLGEGKGLDLLVNNAGMAVSSAAIDTDIQLTRKMFDTNVFGMMAMVQEFIPLLMLSNDPCIVNTGSTAGLVPYAFSSSYNATKAAVHSYSDTLRLELKPLGIKVTAIWLGGVKTNMIQQKPIPFPETSYYAPIEALVRKGRAPPDNLMTAEVFANSLVTASLKRNPSRRLKLGSGGSMMSWIAWLMPDFIMDYMVYKVLGLGELARIRKSAAKAN</sequence>
<dbReference type="GO" id="GO:0019433">
    <property type="term" value="P:triglyceride catabolic process"/>
    <property type="evidence" value="ECO:0007669"/>
    <property type="project" value="TreeGrafter"/>
</dbReference>
<dbReference type="PANTHER" id="PTHR44169:SF6">
    <property type="entry name" value="NADPH-DEPENDENT 1-ACYLDIHYDROXYACETONE PHOSPHATE REDUCTASE"/>
    <property type="match status" value="1"/>
</dbReference>
<dbReference type="PRINTS" id="PR00081">
    <property type="entry name" value="GDHRDH"/>
</dbReference>
<dbReference type="PRINTS" id="PR00080">
    <property type="entry name" value="SDRFAMILY"/>
</dbReference>
<evidence type="ECO:0000256" key="1">
    <source>
        <dbReference type="ARBA" id="ARBA00006484"/>
    </source>
</evidence>
<dbReference type="Gene3D" id="3.40.50.720">
    <property type="entry name" value="NAD(P)-binding Rossmann-like Domain"/>
    <property type="match status" value="1"/>
</dbReference>
<dbReference type="Proteomes" id="UP000054097">
    <property type="component" value="Unassembled WGS sequence"/>
</dbReference>
<dbReference type="GO" id="GO:0006654">
    <property type="term" value="P:phosphatidic acid biosynthetic process"/>
    <property type="evidence" value="ECO:0007669"/>
    <property type="project" value="TreeGrafter"/>
</dbReference>
<dbReference type="PROSITE" id="PS00061">
    <property type="entry name" value="ADH_SHORT"/>
    <property type="match status" value="1"/>
</dbReference>
<proteinExistence type="inferred from homology"/>
<dbReference type="GO" id="GO:0000140">
    <property type="term" value="F:acylglycerone-phosphate reductase (NADP+) activity"/>
    <property type="evidence" value="ECO:0007669"/>
    <property type="project" value="TreeGrafter"/>
</dbReference>
<keyword evidence="3" id="KW-0560">Oxidoreductase</keyword>
<gene>
    <name evidence="5" type="ORF">M408DRAFT_326366</name>
</gene>
<dbReference type="OrthoDB" id="2102561at2759"/>
<dbReference type="InterPro" id="IPR020904">
    <property type="entry name" value="Sc_DH/Rdtase_CS"/>
</dbReference>
<dbReference type="HOGENOM" id="CLU_010194_2_9_1"/>
<dbReference type="InterPro" id="IPR002347">
    <property type="entry name" value="SDR_fam"/>
</dbReference>
<dbReference type="GO" id="GO:0004806">
    <property type="term" value="F:triacylglycerol lipase activity"/>
    <property type="evidence" value="ECO:0007669"/>
    <property type="project" value="TreeGrafter"/>
</dbReference>
<protein>
    <submittedName>
        <fullName evidence="5">Uncharacterized protein</fullName>
    </submittedName>
</protein>
<comment type="similarity">
    <text evidence="1 4">Belongs to the short-chain dehydrogenases/reductases (SDR) family.</text>
</comment>
<evidence type="ECO:0000313" key="6">
    <source>
        <dbReference type="Proteomes" id="UP000054097"/>
    </source>
</evidence>
<dbReference type="Pfam" id="PF00106">
    <property type="entry name" value="adh_short"/>
    <property type="match status" value="1"/>
</dbReference>
<dbReference type="GO" id="GO:0005783">
    <property type="term" value="C:endoplasmic reticulum"/>
    <property type="evidence" value="ECO:0007669"/>
    <property type="project" value="TreeGrafter"/>
</dbReference>
<dbReference type="STRING" id="933852.A0A0C2X2T1"/>
<evidence type="ECO:0000256" key="2">
    <source>
        <dbReference type="ARBA" id="ARBA00022857"/>
    </source>
</evidence>
<keyword evidence="2" id="KW-0521">NADP</keyword>
<dbReference type="EMBL" id="KN824279">
    <property type="protein sequence ID" value="KIM32573.1"/>
    <property type="molecule type" value="Genomic_DNA"/>
</dbReference>
<accession>A0A0C2X2T1</accession>
<name>A0A0C2X2T1_SERVB</name>
<dbReference type="SUPFAM" id="SSF51735">
    <property type="entry name" value="NAD(P)-binding Rossmann-fold domains"/>
    <property type="match status" value="1"/>
</dbReference>
<evidence type="ECO:0000313" key="5">
    <source>
        <dbReference type="EMBL" id="KIM32573.1"/>
    </source>
</evidence>
<dbReference type="InterPro" id="IPR036291">
    <property type="entry name" value="NAD(P)-bd_dom_sf"/>
</dbReference>
<reference evidence="5 6" key="1">
    <citation type="submission" date="2014-04" db="EMBL/GenBank/DDBJ databases">
        <authorList>
            <consortium name="DOE Joint Genome Institute"/>
            <person name="Kuo A."/>
            <person name="Zuccaro A."/>
            <person name="Kohler A."/>
            <person name="Nagy L.G."/>
            <person name="Floudas D."/>
            <person name="Copeland A."/>
            <person name="Barry K.W."/>
            <person name="Cichocki N."/>
            <person name="Veneault-Fourrey C."/>
            <person name="LaButti K."/>
            <person name="Lindquist E.A."/>
            <person name="Lipzen A."/>
            <person name="Lundell T."/>
            <person name="Morin E."/>
            <person name="Murat C."/>
            <person name="Sun H."/>
            <person name="Tunlid A."/>
            <person name="Henrissat B."/>
            <person name="Grigoriev I.V."/>
            <person name="Hibbett D.S."/>
            <person name="Martin F."/>
            <person name="Nordberg H.P."/>
            <person name="Cantor M.N."/>
            <person name="Hua S.X."/>
        </authorList>
    </citation>
    <scope>NUCLEOTIDE SEQUENCE [LARGE SCALE GENOMIC DNA]</scope>
    <source>
        <strain evidence="5 6">MAFF 305830</strain>
    </source>
</reference>
<evidence type="ECO:0000256" key="4">
    <source>
        <dbReference type="RuleBase" id="RU000363"/>
    </source>
</evidence>
<reference evidence="6" key="2">
    <citation type="submission" date="2015-01" db="EMBL/GenBank/DDBJ databases">
        <title>Evolutionary Origins and Diversification of the Mycorrhizal Mutualists.</title>
        <authorList>
            <consortium name="DOE Joint Genome Institute"/>
            <consortium name="Mycorrhizal Genomics Consortium"/>
            <person name="Kohler A."/>
            <person name="Kuo A."/>
            <person name="Nagy L.G."/>
            <person name="Floudas D."/>
            <person name="Copeland A."/>
            <person name="Barry K.W."/>
            <person name="Cichocki N."/>
            <person name="Veneault-Fourrey C."/>
            <person name="LaButti K."/>
            <person name="Lindquist E.A."/>
            <person name="Lipzen A."/>
            <person name="Lundell T."/>
            <person name="Morin E."/>
            <person name="Murat C."/>
            <person name="Riley R."/>
            <person name="Ohm R."/>
            <person name="Sun H."/>
            <person name="Tunlid A."/>
            <person name="Henrissat B."/>
            <person name="Grigoriev I.V."/>
            <person name="Hibbett D.S."/>
            <person name="Martin F."/>
        </authorList>
    </citation>
    <scope>NUCLEOTIDE SEQUENCE [LARGE SCALE GENOMIC DNA]</scope>
    <source>
        <strain evidence="6">MAFF 305830</strain>
    </source>
</reference>
<organism evidence="5 6">
    <name type="scientific">Serendipita vermifera MAFF 305830</name>
    <dbReference type="NCBI Taxonomy" id="933852"/>
    <lineage>
        <taxon>Eukaryota</taxon>
        <taxon>Fungi</taxon>
        <taxon>Dikarya</taxon>
        <taxon>Basidiomycota</taxon>
        <taxon>Agaricomycotina</taxon>
        <taxon>Agaricomycetes</taxon>
        <taxon>Sebacinales</taxon>
        <taxon>Serendipitaceae</taxon>
        <taxon>Serendipita</taxon>
    </lineage>
</organism>
<evidence type="ECO:0000256" key="3">
    <source>
        <dbReference type="ARBA" id="ARBA00023002"/>
    </source>
</evidence>
<dbReference type="GO" id="GO:0005811">
    <property type="term" value="C:lipid droplet"/>
    <property type="evidence" value="ECO:0007669"/>
    <property type="project" value="TreeGrafter"/>
</dbReference>
<keyword evidence="6" id="KW-1185">Reference proteome</keyword>
<dbReference type="AlphaFoldDB" id="A0A0C2X2T1"/>
<dbReference type="PANTHER" id="PTHR44169">
    <property type="entry name" value="NADPH-DEPENDENT 1-ACYLDIHYDROXYACETONE PHOSPHATE REDUCTASE"/>
    <property type="match status" value="1"/>
</dbReference>